<evidence type="ECO:0000256" key="12">
    <source>
        <dbReference type="SAM" id="Phobius"/>
    </source>
</evidence>
<feature type="transmembrane region" description="Helical" evidence="12">
    <location>
        <begin position="617"/>
        <end position="638"/>
    </location>
</feature>
<evidence type="ECO:0000256" key="4">
    <source>
        <dbReference type="ARBA" id="ARBA00009038"/>
    </source>
</evidence>
<feature type="transmembrane region" description="Helical" evidence="12">
    <location>
        <begin position="644"/>
        <end position="662"/>
    </location>
</feature>
<feature type="domain" description="Ribophorin II second" evidence="15">
    <location>
        <begin position="299"/>
        <end position="392"/>
    </location>
</feature>
<feature type="transmembrane region" description="Helical" evidence="12">
    <location>
        <begin position="576"/>
        <end position="596"/>
    </location>
</feature>
<dbReference type="Proteomes" id="UP001438707">
    <property type="component" value="Unassembled WGS sequence"/>
</dbReference>
<evidence type="ECO:0000313" key="18">
    <source>
        <dbReference type="Proteomes" id="UP001438707"/>
    </source>
</evidence>
<dbReference type="PANTHER" id="PTHR12640">
    <property type="entry name" value="RIBOPHORIN II"/>
    <property type="match status" value="1"/>
</dbReference>
<evidence type="ECO:0000256" key="10">
    <source>
        <dbReference type="ARBA" id="ARBA00030078"/>
    </source>
</evidence>
<evidence type="ECO:0000256" key="7">
    <source>
        <dbReference type="ARBA" id="ARBA00022824"/>
    </source>
</evidence>
<dbReference type="Pfam" id="PF23860">
    <property type="entry name" value="Ribophorin_II_3rd"/>
    <property type="match status" value="1"/>
</dbReference>
<evidence type="ECO:0000256" key="8">
    <source>
        <dbReference type="ARBA" id="ARBA00022989"/>
    </source>
</evidence>
<reference evidence="17 18" key="1">
    <citation type="journal article" date="2024" name="Nat. Commun.">
        <title>Phylogenomics reveals the evolutionary origins of lichenization in chlorophyte algae.</title>
        <authorList>
            <person name="Puginier C."/>
            <person name="Libourel C."/>
            <person name="Otte J."/>
            <person name="Skaloud P."/>
            <person name="Haon M."/>
            <person name="Grisel S."/>
            <person name="Petersen M."/>
            <person name="Berrin J.G."/>
            <person name="Delaux P.M."/>
            <person name="Dal Grande F."/>
            <person name="Keller J."/>
        </authorList>
    </citation>
    <scope>NUCLEOTIDE SEQUENCE [LARGE SCALE GENOMIC DNA]</scope>
    <source>
        <strain evidence="17 18">SAG 2145</strain>
    </source>
</reference>
<dbReference type="InterPro" id="IPR008814">
    <property type="entry name" value="Swp1"/>
</dbReference>
<comment type="subcellular location">
    <subcellularLocation>
        <location evidence="2">Endoplasmic reticulum membrane</location>
        <topology evidence="2">Multi-pass membrane protein</topology>
    </subcellularLocation>
</comment>
<evidence type="ECO:0000259" key="16">
    <source>
        <dbReference type="Pfam" id="PF25147"/>
    </source>
</evidence>
<evidence type="ECO:0000256" key="2">
    <source>
        <dbReference type="ARBA" id="ARBA00004477"/>
    </source>
</evidence>
<comment type="caution">
    <text evidence="17">The sequence shown here is derived from an EMBL/GenBank/DDBJ whole genome shotgun (WGS) entry which is preliminary data.</text>
</comment>
<organism evidence="17 18">
    <name type="scientific">Apatococcus lobatus</name>
    <dbReference type="NCBI Taxonomy" id="904363"/>
    <lineage>
        <taxon>Eukaryota</taxon>
        <taxon>Viridiplantae</taxon>
        <taxon>Chlorophyta</taxon>
        <taxon>core chlorophytes</taxon>
        <taxon>Trebouxiophyceae</taxon>
        <taxon>Chlorellales</taxon>
        <taxon>Chlorellaceae</taxon>
        <taxon>Apatococcus</taxon>
    </lineage>
</organism>
<evidence type="ECO:0000256" key="6">
    <source>
        <dbReference type="ARBA" id="ARBA00022729"/>
    </source>
</evidence>
<evidence type="ECO:0000256" key="1">
    <source>
        <dbReference type="ARBA" id="ARBA00002791"/>
    </source>
</evidence>
<name>A0AAW1RJI3_9CHLO</name>
<comment type="pathway">
    <text evidence="3">Protein modification; protein glycosylation.</text>
</comment>
<evidence type="ECO:0000256" key="13">
    <source>
        <dbReference type="SAM" id="SignalP"/>
    </source>
</evidence>
<keyword evidence="8 12" id="KW-1133">Transmembrane helix</keyword>
<accession>A0AAW1RJI3</accession>
<evidence type="ECO:0000259" key="14">
    <source>
        <dbReference type="Pfam" id="PF23860"/>
    </source>
</evidence>
<keyword evidence="5 12" id="KW-0812">Transmembrane</keyword>
<protein>
    <recommendedName>
        <fullName evidence="11">Ribophorin II</fullName>
    </recommendedName>
    <alternativeName>
        <fullName evidence="10">Ribophorin-2</fullName>
    </alternativeName>
</protein>
<evidence type="ECO:0000259" key="15">
    <source>
        <dbReference type="Pfam" id="PF23861"/>
    </source>
</evidence>
<keyword evidence="7" id="KW-0256">Endoplasmic reticulum</keyword>
<dbReference type="EMBL" id="JALJOS010000010">
    <property type="protein sequence ID" value="KAK9833800.1"/>
    <property type="molecule type" value="Genomic_DNA"/>
</dbReference>
<feature type="domain" description="Ribophorin II third" evidence="14">
    <location>
        <begin position="425"/>
        <end position="533"/>
    </location>
</feature>
<dbReference type="GO" id="GO:0006487">
    <property type="term" value="P:protein N-linked glycosylation"/>
    <property type="evidence" value="ECO:0007669"/>
    <property type="project" value="TreeGrafter"/>
</dbReference>
<dbReference type="InterPro" id="IPR055375">
    <property type="entry name" value="Ribophorin_II_2nd"/>
</dbReference>
<keyword evidence="18" id="KW-1185">Reference proteome</keyword>
<comment type="similarity">
    <text evidence="4">Belongs to the SWP1 family.</text>
</comment>
<dbReference type="InterPro" id="IPR056790">
    <property type="entry name" value="Ribophorin_II_C"/>
</dbReference>
<evidence type="ECO:0000256" key="9">
    <source>
        <dbReference type="ARBA" id="ARBA00023136"/>
    </source>
</evidence>
<keyword evidence="9 12" id="KW-0472">Membrane</keyword>
<dbReference type="PANTHER" id="PTHR12640:SF0">
    <property type="entry name" value="DOLICHYL-DIPHOSPHOOLIGOSACCHARIDE--PROTEIN GLYCOSYLTRANSFERASE SUBUNIT 2"/>
    <property type="match status" value="1"/>
</dbReference>
<evidence type="ECO:0000256" key="3">
    <source>
        <dbReference type="ARBA" id="ARBA00004922"/>
    </source>
</evidence>
<feature type="signal peptide" evidence="13">
    <location>
        <begin position="1"/>
        <end position="19"/>
    </location>
</feature>
<evidence type="ECO:0000256" key="11">
    <source>
        <dbReference type="ARBA" id="ARBA00032139"/>
    </source>
</evidence>
<dbReference type="InterPro" id="IPR055374">
    <property type="entry name" value="Ribophorin_II_3rd"/>
</dbReference>
<dbReference type="Pfam" id="PF25147">
    <property type="entry name" value="Ribophorin_II_C"/>
    <property type="match status" value="1"/>
</dbReference>
<evidence type="ECO:0000256" key="5">
    <source>
        <dbReference type="ARBA" id="ARBA00022692"/>
    </source>
</evidence>
<proteinExistence type="inferred from homology"/>
<dbReference type="GO" id="GO:0008250">
    <property type="term" value="C:oligosaccharyltransferase complex"/>
    <property type="evidence" value="ECO:0007669"/>
    <property type="project" value="InterPro"/>
</dbReference>
<sequence length="673" mass="70733">MLLRLTCLVLALSLSGSSAQVVTSSDERKVHSFVLHEQKLGSLDTAFHIVKSLLLFGEKEIPQRDQACSLAAQAWVRQDAVSLFQATEIGTSLGCISAEDAQAASAAAVEALQPDAPPQVTRAALGILAALKRKGLGGSTASLSSQQLSQVVVGLRKLVHTDGSGRLRHSKGGLPSVEATGLAYLSLAAARELGIDLDDEADAAVEQFLTSPAQVLEKSGTSGSLAGAGDRDMLAAISTFLSGAAAIGTSDVEPAQMKRLLGFLAANKHIGDVQDAYHFAIGLEGYKALVAASPRTGLVVASVTPAILLSGMGILEILVTDFQGKPAQVGGVRLVSAERSGSPALLEQPLQQSPEKAGVWTLDFLSHTTDLGLYKLTVVAVNADQRVIGEMTGDLLVQDELRSGDATLVLSDSDGDELERWTAQPGLPLSDHISLDISQNLKVSFLIKSVKGEQVVQPQHALLRLDNASQGLQAYAIAKPVKKASDGRLHATISHAALEKQIGQQGGTFQLVLMVGDTSGTNAREWTMGSVHISPGQGGSKGKVAPQRPGVLPAHFRPLPEIKHIFQQPSPRPPMLVSYIFTAVVLLPLLGLGYVLTTQLGANLKGFPQEQVARLSAICFHAGVASILGLYTIFWLGLNLLQTLPVLAVLGLFTAASGYQALSRQANARLKAQ</sequence>
<evidence type="ECO:0000313" key="17">
    <source>
        <dbReference type="EMBL" id="KAK9833800.1"/>
    </source>
</evidence>
<comment type="function">
    <text evidence="1">Subunit of the oligosaccharyl transferase (OST) complex that catalyzes the initial transfer of a defined glycan (Glc(3)Man(9)GlcNAc(2) in eukaryotes) from the lipid carrier dolichol-pyrophosphate to an asparagine residue within an Asn-X-Ser/Thr consensus motif in nascent polypeptide chains, the first step in protein N-glycosylation. N-glycosylation occurs cotranslationally and the complex associates with the Sec61 complex at the channel-forming translocon complex that mediates protein translocation across the endoplasmic reticulum (ER). All subunits are required for a maximal enzyme activity.</text>
</comment>
<gene>
    <name evidence="17" type="ORF">WJX74_006285</name>
</gene>
<feature type="chain" id="PRO_5044286219" description="Ribophorin II" evidence="13">
    <location>
        <begin position="20"/>
        <end position="673"/>
    </location>
</feature>
<dbReference type="AlphaFoldDB" id="A0AAW1RJI3"/>
<feature type="domain" description="Ribophorin II C-terminal" evidence="16">
    <location>
        <begin position="566"/>
        <end position="669"/>
    </location>
</feature>
<dbReference type="Pfam" id="PF23861">
    <property type="entry name" value="Ribophorin_II_2nd"/>
    <property type="match status" value="1"/>
</dbReference>
<keyword evidence="6 13" id="KW-0732">Signal</keyword>